<feature type="compositionally biased region" description="Polar residues" evidence="1">
    <location>
        <begin position="1547"/>
        <end position="1566"/>
    </location>
</feature>
<feature type="region of interest" description="Disordered" evidence="1">
    <location>
        <begin position="747"/>
        <end position="781"/>
    </location>
</feature>
<feature type="region of interest" description="Disordered" evidence="1">
    <location>
        <begin position="2089"/>
        <end position="2146"/>
    </location>
</feature>
<feature type="compositionally biased region" description="Acidic residues" evidence="1">
    <location>
        <begin position="31"/>
        <end position="46"/>
    </location>
</feature>
<feature type="compositionally biased region" description="Polar residues" evidence="1">
    <location>
        <begin position="80"/>
        <end position="93"/>
    </location>
</feature>
<dbReference type="Proteomes" id="UP000298030">
    <property type="component" value="Unassembled WGS sequence"/>
</dbReference>
<accession>A0A4Y7SRW2</accession>
<feature type="compositionally biased region" description="Basic and acidic residues" evidence="1">
    <location>
        <begin position="2090"/>
        <end position="2143"/>
    </location>
</feature>
<proteinExistence type="predicted"/>
<feature type="region of interest" description="Disordered" evidence="1">
    <location>
        <begin position="1194"/>
        <end position="1228"/>
    </location>
</feature>
<feature type="region of interest" description="Disordered" evidence="1">
    <location>
        <begin position="1312"/>
        <end position="1373"/>
    </location>
</feature>
<feature type="compositionally biased region" description="Basic and acidic residues" evidence="1">
    <location>
        <begin position="510"/>
        <end position="527"/>
    </location>
</feature>
<name>A0A4Y7SRW2_COPMI</name>
<dbReference type="OrthoDB" id="3224221at2759"/>
<feature type="region of interest" description="Disordered" evidence="1">
    <location>
        <begin position="115"/>
        <end position="139"/>
    </location>
</feature>
<feature type="region of interest" description="Disordered" evidence="1">
    <location>
        <begin position="1260"/>
        <end position="1291"/>
    </location>
</feature>
<evidence type="ECO:0000313" key="2">
    <source>
        <dbReference type="EMBL" id="TEB24364.1"/>
    </source>
</evidence>
<feature type="compositionally biased region" description="Basic and acidic residues" evidence="1">
    <location>
        <begin position="1351"/>
        <end position="1368"/>
    </location>
</feature>
<feature type="compositionally biased region" description="Acidic residues" evidence="1">
    <location>
        <begin position="1"/>
        <end position="10"/>
    </location>
</feature>
<gene>
    <name evidence="2" type="ORF">FA13DRAFT_1714683</name>
</gene>
<organism evidence="2 3">
    <name type="scientific">Coprinellus micaceus</name>
    <name type="common">Glistening ink-cap mushroom</name>
    <name type="synonym">Coprinus micaceus</name>
    <dbReference type="NCBI Taxonomy" id="71717"/>
    <lineage>
        <taxon>Eukaryota</taxon>
        <taxon>Fungi</taxon>
        <taxon>Dikarya</taxon>
        <taxon>Basidiomycota</taxon>
        <taxon>Agaricomycotina</taxon>
        <taxon>Agaricomycetes</taxon>
        <taxon>Agaricomycetidae</taxon>
        <taxon>Agaricales</taxon>
        <taxon>Agaricineae</taxon>
        <taxon>Psathyrellaceae</taxon>
        <taxon>Coprinellus</taxon>
    </lineage>
</organism>
<feature type="compositionally biased region" description="Polar residues" evidence="1">
    <location>
        <begin position="463"/>
        <end position="472"/>
    </location>
</feature>
<dbReference type="EMBL" id="QPFP01000067">
    <property type="protein sequence ID" value="TEB24364.1"/>
    <property type="molecule type" value="Genomic_DNA"/>
</dbReference>
<feature type="region of interest" description="Disordered" evidence="1">
    <location>
        <begin position="989"/>
        <end position="1023"/>
    </location>
</feature>
<feature type="region of interest" description="Disordered" evidence="1">
    <location>
        <begin position="1547"/>
        <end position="1585"/>
    </location>
</feature>
<feature type="compositionally biased region" description="Polar residues" evidence="1">
    <location>
        <begin position="1338"/>
        <end position="1350"/>
    </location>
</feature>
<feature type="region of interest" description="Disordered" evidence="1">
    <location>
        <begin position="1"/>
        <end position="93"/>
    </location>
</feature>
<feature type="region of interest" description="Disordered" evidence="1">
    <location>
        <begin position="506"/>
        <end position="545"/>
    </location>
</feature>
<evidence type="ECO:0000256" key="1">
    <source>
        <dbReference type="SAM" id="MobiDB-lite"/>
    </source>
</evidence>
<feature type="region of interest" description="Disordered" evidence="1">
    <location>
        <begin position="316"/>
        <end position="342"/>
    </location>
</feature>
<feature type="compositionally biased region" description="Basic and acidic residues" evidence="1">
    <location>
        <begin position="1572"/>
        <end position="1585"/>
    </location>
</feature>
<feature type="region of interest" description="Disordered" evidence="1">
    <location>
        <begin position="397"/>
        <end position="472"/>
    </location>
</feature>
<comment type="caution">
    <text evidence="2">The sequence shown here is derived from an EMBL/GenBank/DDBJ whole genome shotgun (WGS) entry which is preliminary data.</text>
</comment>
<feature type="compositionally biased region" description="Basic and acidic residues" evidence="1">
    <location>
        <begin position="1007"/>
        <end position="1023"/>
    </location>
</feature>
<sequence length="2176" mass="239662">MESEDMDIDDRPDTSLLSPTHWNRRKRLADPEDPDASANPDTEEEGATLAPSLGYIQVDPAKRRKIEQSSSNVAREGGATTIQPNSEKSSITSRFSPNRLAGQFLSGNSGIPLHSGLVPQATSGGSKNADESSRTGLSSLASAEGTPLFRIELSILLMAMMSASTLNPHPECETRREGSCRGFGDFTFACALSSESSYMGEEESPPLPTRVPVQEASQNDPGIVPRPLAVDLPINDAPDVGLQGRSSPKLSPLSNMADGAIVFPSSGASITQSLQRLSLQSVIDTLPSHDVEMRDAVYRRVTNAVIAEDWRREIQAQASQGDMNRLSKETAGGDGDEGMPKHPSIGSLDAVTPDDSGHPDIGCEASLIPSFKSSPQHESQAIVYGGKAATPLLTVEIPSPTLSDNPADRKLCPQSHQQTSPASLSQTVAPSQLTDDICSRRSGYDSPTAHAEEPTASGLHIDPSNSQLSTPTGLFVDEAPLVRIERPATQEEAMVDLWFQRSTAGLARQGGDRQENREPFLQDRPDPPTESTAIGRKGFDWGESHSDGVEGVSQVALDQITEPKTNPLRQHEQRGKDGETVLTCGDLLYGFQKAVRPAAELDADPWTPCGEICAPRTIRLAGQEESSRNAMLAWNLPVQVQQHAVDKDWETRLVVVGEGDDQTPAFDAFEGLHMMHPQGEGVSASRVDRRPAQQEAPTHVVDFTAQPPLDLAGFFDWVQIVPDVEMGRDVPAPSTKRLGAQDEQTQIPSLGWDDDHGASQQGGGMELEIPPGGAKNGQNSSSDVLDALQMVHSPYIDASVPPPHRRPVHENAPTCVVDLTPQPYPDPTGIPDSIRATLSIEIDRDASAPSTKRSSAQEEPSHVPVFRWTDDDDFKTELQAITMDWEMPTGDEKVAQSLAFNAFEELQEVHPQCEDMSVTQVDKRSAQQEASTHIVDFASRSPVDPVGLFDGVQTVPDIEMGLDVAAPGMKRLGVQEELTQIHTLRWDGDLGTGQREADTDQGMPNGDVEKKTRSPEFDATGRFDTVHPQCEDVLATRVDRQPAQQEAPTHFVDFASLSSVDPAGLFDGVQIVPDAEMGLDVVAPGTKQLSAQEEPSQTPMFRWNIGLGEGHQAVDADWEMRHAEETQSSGFDAMKGFRMFHPQCEDVSVTRADKRPPQQEAPTQIVDFTSVPLSDPAGFPDMVQIVPNTEMGQDVPASAKKRSGGQEEPGQVPAPLWRTNPANKDDRLLLPPRLKDFRVPGLGVSMIAEDEDEEDILRTMVTRSKRRKAKPSSSIGPSSRRVFTRPTNPEISFNYSKNTQFYAYGGDDDDLIDLSDGSGSERGGHANRNLSPLPHPAQTGNGYSWDTWQRQSRERSDRASGSRRDNQRHLKATPHFRRGGKIFILRPSTHRPSKRSIAKRKRDPVSVCDDDLPPFALPAELPVDNEVDNEEVVLGFTNHTIDALIYVEKGAPPDECAAKLPDVQLSLEQGRGVEEPPIVIHRPEEFVVGDETQPQGEIPPRDGMLPEKVASDAELRAVLGSMAGSTAPLTQNHGALILQKIAQLQEQTARAGSSRPATSDTPSATPSRRKGKEKEKLPDYGVHPRDKTETAMRGVLRKFVFEKMGRKEHPTGGLAPISSVCGQDAWRWAAFRSSSQPGDGVHPDQPGPLMFYLDHYELDGKSRTVKDKIRNAGRAWNAHQVERLSAEFKEMYPRYQEQDVKGSLLTHLETLIDQRKRFVNAEDRTLYNRIQAEKQRRMRRHHRRLELVDAFDDTTPEMPPFQHILRHQFPWQGCSGDESDTVDVGKGQPVRRLVITHLDWSVSGPQTINGTLGRARIDPEDYPNVEARLEQRSNKWVPGLPKNFYSEEWLDKIPEWERKAVMKKATPAVSLEFCQDLKQAAVIAKGMMNGEVGNVLTQMSTVGRMFEVRFQVNGPRPAVAELIPAPPRPFKVTNTGLASKLFGVPPLLGGLKLCPDPSHTHCKGETGCFIRHQIQWDVVLHPGEHLSSAKLYTQLPRYPGGFDFMRGLRVNSKRVKSAELTECGGDNPNGSLTITTVHIRVLARFGSFEVLDGPCREFESEKSEEETKQHLPFGGKLFRMGHSHAYLNSQERETNDEQEPREVPSKSEKADYYQELRDPPSEEADLRESCEQNEQERVHHSEGSLRSIATQNMSSIVKRHSCLHFGSASIVEYCHW</sequence>
<evidence type="ECO:0000313" key="3">
    <source>
        <dbReference type="Proteomes" id="UP000298030"/>
    </source>
</evidence>
<feature type="compositionally biased region" description="Polar residues" evidence="1">
    <location>
        <begin position="414"/>
        <end position="434"/>
    </location>
</feature>
<reference evidence="2 3" key="1">
    <citation type="journal article" date="2019" name="Nat. Ecol. Evol.">
        <title>Megaphylogeny resolves global patterns of mushroom evolution.</title>
        <authorList>
            <person name="Varga T."/>
            <person name="Krizsan K."/>
            <person name="Foldi C."/>
            <person name="Dima B."/>
            <person name="Sanchez-Garcia M."/>
            <person name="Sanchez-Ramirez S."/>
            <person name="Szollosi G.J."/>
            <person name="Szarkandi J.G."/>
            <person name="Papp V."/>
            <person name="Albert L."/>
            <person name="Andreopoulos W."/>
            <person name="Angelini C."/>
            <person name="Antonin V."/>
            <person name="Barry K.W."/>
            <person name="Bougher N.L."/>
            <person name="Buchanan P."/>
            <person name="Buyck B."/>
            <person name="Bense V."/>
            <person name="Catcheside P."/>
            <person name="Chovatia M."/>
            <person name="Cooper J."/>
            <person name="Damon W."/>
            <person name="Desjardin D."/>
            <person name="Finy P."/>
            <person name="Geml J."/>
            <person name="Haridas S."/>
            <person name="Hughes K."/>
            <person name="Justo A."/>
            <person name="Karasinski D."/>
            <person name="Kautmanova I."/>
            <person name="Kiss B."/>
            <person name="Kocsube S."/>
            <person name="Kotiranta H."/>
            <person name="LaButti K.M."/>
            <person name="Lechner B.E."/>
            <person name="Liimatainen K."/>
            <person name="Lipzen A."/>
            <person name="Lukacs Z."/>
            <person name="Mihaltcheva S."/>
            <person name="Morgado L.N."/>
            <person name="Niskanen T."/>
            <person name="Noordeloos M.E."/>
            <person name="Ohm R.A."/>
            <person name="Ortiz-Santana B."/>
            <person name="Ovrebo C."/>
            <person name="Racz N."/>
            <person name="Riley R."/>
            <person name="Savchenko A."/>
            <person name="Shiryaev A."/>
            <person name="Soop K."/>
            <person name="Spirin V."/>
            <person name="Szebenyi C."/>
            <person name="Tomsovsky M."/>
            <person name="Tulloss R.E."/>
            <person name="Uehling J."/>
            <person name="Grigoriev I.V."/>
            <person name="Vagvolgyi C."/>
            <person name="Papp T."/>
            <person name="Martin F.M."/>
            <person name="Miettinen O."/>
            <person name="Hibbett D.S."/>
            <person name="Nagy L.G."/>
        </authorList>
    </citation>
    <scope>NUCLEOTIDE SEQUENCE [LARGE SCALE GENOMIC DNA]</scope>
    <source>
        <strain evidence="2 3">FP101781</strain>
    </source>
</reference>
<protein>
    <submittedName>
        <fullName evidence="2">Uncharacterized protein</fullName>
    </submittedName>
</protein>
<keyword evidence="3" id="KW-1185">Reference proteome</keyword>
<feature type="region of interest" description="Disordered" evidence="1">
    <location>
        <begin position="197"/>
        <end position="225"/>
    </location>
</feature>